<evidence type="ECO:0000256" key="6">
    <source>
        <dbReference type="PROSITE-ProRule" id="PRU01240"/>
    </source>
</evidence>
<dbReference type="InterPro" id="IPR050131">
    <property type="entry name" value="Peptidase_S8_subtilisin-like"/>
</dbReference>
<dbReference type="InterPro" id="IPR000209">
    <property type="entry name" value="Peptidase_S8/S53_dom"/>
</dbReference>
<comment type="caution">
    <text evidence="11">The sequence shown here is derived from an EMBL/GenBank/DDBJ whole genome shotgun (WGS) entry which is preliminary data.</text>
</comment>
<dbReference type="Proteomes" id="UP000664303">
    <property type="component" value="Unassembled WGS sequence"/>
</dbReference>
<name>A0A939IKU1_9GAMM</name>
<evidence type="ECO:0000259" key="10">
    <source>
        <dbReference type="SMART" id="SM00089"/>
    </source>
</evidence>
<dbReference type="AlphaFoldDB" id="A0A939IKU1"/>
<dbReference type="InterPro" id="IPR013783">
    <property type="entry name" value="Ig-like_fold"/>
</dbReference>
<dbReference type="InterPro" id="IPR015500">
    <property type="entry name" value="Peptidase_S8_subtilisin-rel"/>
</dbReference>
<keyword evidence="3 6" id="KW-0378">Hydrolase</keyword>
<feature type="signal peptide" evidence="9">
    <location>
        <begin position="1"/>
        <end position="17"/>
    </location>
</feature>
<comment type="similarity">
    <text evidence="1 6 7">Belongs to the peptidase S8 family.</text>
</comment>
<dbReference type="GO" id="GO:0004252">
    <property type="term" value="F:serine-type endopeptidase activity"/>
    <property type="evidence" value="ECO:0007669"/>
    <property type="project" value="UniProtKB-UniRule"/>
</dbReference>
<dbReference type="InterPro" id="IPR022409">
    <property type="entry name" value="PKD/Chitinase_dom"/>
</dbReference>
<dbReference type="InterPro" id="IPR035986">
    <property type="entry name" value="PKD_dom_sf"/>
</dbReference>
<feature type="chain" id="PRO_5037712709" evidence="9">
    <location>
        <begin position="18"/>
        <end position="961"/>
    </location>
</feature>
<keyword evidence="4 6" id="KW-0720">Serine protease</keyword>
<feature type="active site" description="Charge relay system" evidence="5 6">
    <location>
        <position position="493"/>
    </location>
</feature>
<dbReference type="Pfam" id="PF22352">
    <property type="entry name" value="K319L-like_PKD"/>
    <property type="match status" value="1"/>
</dbReference>
<feature type="region of interest" description="Disordered" evidence="8">
    <location>
        <begin position="25"/>
        <end position="67"/>
    </location>
</feature>
<dbReference type="PANTHER" id="PTHR43806">
    <property type="entry name" value="PEPTIDASE S8"/>
    <property type="match status" value="1"/>
</dbReference>
<gene>
    <name evidence="11" type="ORF">JYP50_21250</name>
</gene>
<dbReference type="InterPro" id="IPR036852">
    <property type="entry name" value="Peptidase_S8/S53_dom_sf"/>
</dbReference>
<proteinExistence type="inferred from homology"/>
<dbReference type="InterPro" id="IPR023828">
    <property type="entry name" value="Peptidase_S8_Ser-AS"/>
</dbReference>
<dbReference type="CDD" id="cd07496">
    <property type="entry name" value="Peptidases_S8_13"/>
    <property type="match status" value="1"/>
</dbReference>
<evidence type="ECO:0000256" key="8">
    <source>
        <dbReference type="SAM" id="MobiDB-lite"/>
    </source>
</evidence>
<dbReference type="SMART" id="SM00089">
    <property type="entry name" value="PKD"/>
    <property type="match status" value="1"/>
</dbReference>
<dbReference type="RefSeq" id="WP_206562587.1">
    <property type="nucleotide sequence ID" value="NZ_JAFKCZ010000025.1"/>
</dbReference>
<dbReference type="Gene3D" id="2.60.40.10">
    <property type="entry name" value="Immunoglobulins"/>
    <property type="match status" value="1"/>
</dbReference>
<dbReference type="InterPro" id="IPR034176">
    <property type="entry name" value="Peptidases_S8_13"/>
</dbReference>
<feature type="domain" description="PKD/Chitinase" evidence="10">
    <location>
        <begin position="42"/>
        <end position="130"/>
    </location>
</feature>
<evidence type="ECO:0000313" key="12">
    <source>
        <dbReference type="Proteomes" id="UP000664303"/>
    </source>
</evidence>
<reference evidence="11" key="1">
    <citation type="submission" date="2021-02" db="EMBL/GenBank/DDBJ databases">
        <title>PHA producing bacteria isolated from coastal sediment in Guangdong, Shenzhen.</title>
        <authorList>
            <person name="Zheng W."/>
            <person name="Yu S."/>
            <person name="Huang Y."/>
        </authorList>
    </citation>
    <scope>NUCLEOTIDE SEQUENCE</scope>
    <source>
        <strain evidence="11">TN14-10</strain>
    </source>
</reference>
<evidence type="ECO:0000256" key="7">
    <source>
        <dbReference type="RuleBase" id="RU003355"/>
    </source>
</evidence>
<dbReference type="GO" id="GO:0006508">
    <property type="term" value="P:proteolysis"/>
    <property type="evidence" value="ECO:0007669"/>
    <property type="project" value="UniProtKB-KW"/>
</dbReference>
<dbReference type="InterPro" id="IPR023827">
    <property type="entry name" value="Peptidase_S8_Asp-AS"/>
</dbReference>
<evidence type="ECO:0000256" key="3">
    <source>
        <dbReference type="ARBA" id="ARBA00022801"/>
    </source>
</evidence>
<evidence type="ECO:0000256" key="5">
    <source>
        <dbReference type="PIRSR" id="PIRSR615500-1"/>
    </source>
</evidence>
<dbReference type="PIRSF" id="PIRSF037893">
    <property type="entry name" value="Subtilisin_rel_Maqu_2796"/>
    <property type="match status" value="1"/>
</dbReference>
<feature type="active site" description="Charge relay system" evidence="5 6">
    <location>
        <position position="676"/>
    </location>
</feature>
<keyword evidence="9" id="KW-0732">Signal</keyword>
<dbReference type="PROSITE" id="PS51892">
    <property type="entry name" value="SUBTILASE"/>
    <property type="match status" value="1"/>
</dbReference>
<feature type="region of interest" description="Disordered" evidence="8">
    <location>
        <begin position="152"/>
        <end position="175"/>
    </location>
</feature>
<feature type="region of interest" description="Disordered" evidence="8">
    <location>
        <begin position="466"/>
        <end position="494"/>
    </location>
</feature>
<dbReference type="Pfam" id="PF00082">
    <property type="entry name" value="Peptidase_S8"/>
    <property type="match status" value="1"/>
</dbReference>
<dbReference type="PRINTS" id="PR00723">
    <property type="entry name" value="SUBTILISIN"/>
</dbReference>
<sequence>MPQAQLLPSLLLPLLLAACGGGGGGGGGGNNPPPANSPPLARATAPERASPGDTVILDGGDSTDRDGSIASWAWEQAAGPTVTLSGAEGPEASFTAPQVNTLTELSFVLTVTDDDGAEASAQVALRVAPPAGAARFSISGTVLAPAFQDVDGDTNDPANAPVDNNSVDTAQRIGNPVTLGGYVNQPGSGAEGQSSTGGDEDDFFVADLLAGQTVTLLVAEPAEGDADLYLGDLAGNVLDFSVETGDFEQVVAPEDGRYTINVFAFDGATNYILAIGNPVAGNPVAGIPVAGAALPQRPPLVAGEAIVSYEPDSPASQLAELAPDDLAWHMGMRQRGGGPGRARLLATLEAGIERARLGAAAGRGERIADLELRARWETLIQIKRLRNSPGVRDASPNYRLRPLFTPDDPALGYQWHYPLIDLPAAWDVSTGSSEVVVAVIDTGILADHPDIRGQLVPGYDFIRDPQVAGDGDGIDPDPEDTGNTQEAGASSYHGTHVGGTVAAAGNNGTGVAGVAYGARLMPLRAISDEGGTSYDVAQAVRYAAGLANDSGRLPERPADIINLSLGGEGFSNITQALYREVRAAGVIVVAAAGNEASSQPGYPASYEGVISVSAVDAQRRATSYSNRGAFIDVAAPGGDGSRDIAGDGYPDGVLSTGASGAGASLDYAYTFVSGTSMAAPHVSGVIALMKSINPDLGPAAVDELLARGELTADLGSPGRDDLYGHGLIDARRAVNAALASRGDSVQTEARLSASSGSLNFGSERDSLELVLASGGSSPVRVQQLAVSQPWLNVSASDIDANGLGRYTLVVDRGGLADGIYSATLTVQSSANTLQVQVQMAVGDSAGSNLGTLYILLFHPDTGSVVEQFVGRAEDGRYHYRFDNVIAGSYRLFAGTDADNDLLICDPGEACGAWLTTDRPATLQLDSDRDGVDFPADYLVSIPVSQGVDAAPAQLPELSRRQ</sequence>
<feature type="active site" description="Charge relay system" evidence="5 6">
    <location>
        <position position="441"/>
    </location>
</feature>
<dbReference type="SUPFAM" id="SSF49299">
    <property type="entry name" value="PKD domain"/>
    <property type="match status" value="1"/>
</dbReference>
<dbReference type="InterPro" id="IPR017309">
    <property type="entry name" value="Pept_S8A_subtilisin_proteobac"/>
</dbReference>
<accession>A0A939IKU1</accession>
<keyword evidence="12" id="KW-1185">Reference proteome</keyword>
<organism evidence="11 12">
    <name type="scientific">Parahaliea mediterranea</name>
    <dbReference type="NCBI Taxonomy" id="651086"/>
    <lineage>
        <taxon>Bacteria</taxon>
        <taxon>Pseudomonadati</taxon>
        <taxon>Pseudomonadota</taxon>
        <taxon>Gammaproteobacteria</taxon>
        <taxon>Cellvibrionales</taxon>
        <taxon>Halieaceae</taxon>
        <taxon>Parahaliea</taxon>
    </lineage>
</organism>
<dbReference type="EMBL" id="JAFKCZ010000025">
    <property type="protein sequence ID" value="MBN7799139.1"/>
    <property type="molecule type" value="Genomic_DNA"/>
</dbReference>
<dbReference type="PROSITE" id="PS00137">
    <property type="entry name" value="SUBTILASE_HIS"/>
    <property type="match status" value="1"/>
</dbReference>
<dbReference type="PROSITE" id="PS00136">
    <property type="entry name" value="SUBTILASE_ASP"/>
    <property type="match status" value="1"/>
</dbReference>
<evidence type="ECO:0000256" key="4">
    <source>
        <dbReference type="ARBA" id="ARBA00022825"/>
    </source>
</evidence>
<evidence type="ECO:0000256" key="2">
    <source>
        <dbReference type="ARBA" id="ARBA00022670"/>
    </source>
</evidence>
<evidence type="ECO:0000256" key="1">
    <source>
        <dbReference type="ARBA" id="ARBA00011073"/>
    </source>
</evidence>
<dbReference type="PANTHER" id="PTHR43806:SF11">
    <property type="entry name" value="CEREVISIN-RELATED"/>
    <property type="match status" value="1"/>
</dbReference>
<evidence type="ECO:0000256" key="9">
    <source>
        <dbReference type="SAM" id="SignalP"/>
    </source>
</evidence>
<dbReference type="InterPro" id="IPR022398">
    <property type="entry name" value="Peptidase_S8_His-AS"/>
</dbReference>
<dbReference type="Gene3D" id="3.40.50.200">
    <property type="entry name" value="Peptidase S8/S53 domain"/>
    <property type="match status" value="1"/>
</dbReference>
<protein>
    <submittedName>
        <fullName evidence="11">S8 family peptidase</fullName>
    </submittedName>
</protein>
<keyword evidence="2 6" id="KW-0645">Protease</keyword>
<evidence type="ECO:0000313" key="11">
    <source>
        <dbReference type="EMBL" id="MBN7799139.1"/>
    </source>
</evidence>
<dbReference type="Gene3D" id="2.60.120.380">
    <property type="match status" value="1"/>
</dbReference>
<dbReference type="SUPFAM" id="SSF52743">
    <property type="entry name" value="Subtilisin-like"/>
    <property type="match status" value="1"/>
</dbReference>
<dbReference type="PROSITE" id="PS00138">
    <property type="entry name" value="SUBTILASE_SER"/>
    <property type="match status" value="1"/>
</dbReference>